<protein>
    <submittedName>
        <fullName evidence="1">Uncharacterized protein</fullName>
    </submittedName>
</protein>
<dbReference type="Proteomes" id="UP000054725">
    <property type="component" value="Unassembled WGS sequence"/>
</dbReference>
<dbReference type="AlphaFoldDB" id="A0A0W0WUC8"/>
<evidence type="ECO:0000313" key="2">
    <source>
        <dbReference type="Proteomes" id="UP000054725"/>
    </source>
</evidence>
<comment type="caution">
    <text evidence="1">The sequence shown here is derived from an EMBL/GenBank/DDBJ whole genome shotgun (WGS) entry which is preliminary data.</text>
</comment>
<proteinExistence type="predicted"/>
<accession>A0A0W0WUC8</accession>
<dbReference type="PATRIC" id="fig|45070.6.peg.965"/>
<evidence type="ECO:0000313" key="1">
    <source>
        <dbReference type="EMBL" id="KTD35927.1"/>
    </source>
</evidence>
<dbReference type="EMBL" id="LNYO01000013">
    <property type="protein sequence ID" value="KTD35927.1"/>
    <property type="molecule type" value="Genomic_DNA"/>
</dbReference>
<dbReference type="RefSeq" id="WP_133134818.1">
    <property type="nucleotide sequence ID" value="NZ_CAAAIF010000001.1"/>
</dbReference>
<gene>
    <name evidence="1" type="ORF">Lnau_0911</name>
</gene>
<reference evidence="1 2" key="1">
    <citation type="submission" date="2015-11" db="EMBL/GenBank/DDBJ databases">
        <title>Genomic analysis of 38 Legionella species identifies large and diverse effector repertoires.</title>
        <authorList>
            <person name="Burstein D."/>
            <person name="Amaro F."/>
            <person name="Zusman T."/>
            <person name="Lifshitz Z."/>
            <person name="Cohen O."/>
            <person name="Gilbert J.A."/>
            <person name="Pupko T."/>
            <person name="Shuman H.A."/>
            <person name="Segal G."/>
        </authorList>
    </citation>
    <scope>NUCLEOTIDE SEQUENCE [LARGE SCALE GENOMIC DNA]</scope>
    <source>
        <strain evidence="1 2">ATCC 49506</strain>
    </source>
</reference>
<name>A0A0W0WUC8_9GAMM</name>
<organism evidence="1 2">
    <name type="scientific">Legionella nautarum</name>
    <dbReference type="NCBI Taxonomy" id="45070"/>
    <lineage>
        <taxon>Bacteria</taxon>
        <taxon>Pseudomonadati</taxon>
        <taxon>Pseudomonadota</taxon>
        <taxon>Gammaproteobacteria</taxon>
        <taxon>Legionellales</taxon>
        <taxon>Legionellaceae</taxon>
        <taxon>Legionella</taxon>
    </lineage>
</organism>
<keyword evidence="2" id="KW-1185">Reference proteome</keyword>
<sequence>MSAIQFKLTEQSSEPSSEKTCGQLIKINSNTKDTNLETVLEVLQTTIIGKNKNSLFIWTTPTTRLTSSYEDSIYPGHNFTSVTNEQGETVSFISKRPNTTNVLGEHKRVPDARFKNQSGKTKLFTPRFATIKEELEQWHKRSLVVDDYPLFVHIIPFHDKLDLDLETYKSNVNYLLGSQEPYTLFSFLHPSGNRYIRAANCNTTTEQSIFGLHSTSVQDLACQDAAMKLVMRLIKSKYSYLSAAENLGLTKEIEPSTIPEDLYYASFTC</sequence>
<dbReference type="OrthoDB" id="5644843at2"/>